<dbReference type="InterPro" id="IPR004839">
    <property type="entry name" value="Aminotransferase_I/II_large"/>
</dbReference>
<dbReference type="PANTHER" id="PTHR46383">
    <property type="entry name" value="ASPARTATE AMINOTRANSFERASE"/>
    <property type="match status" value="1"/>
</dbReference>
<dbReference type="InterPro" id="IPR015421">
    <property type="entry name" value="PyrdxlP-dep_Trfase_major"/>
</dbReference>
<dbReference type="EC" id="2.6.1.1" evidence="3"/>
<comment type="similarity">
    <text evidence="2">Belongs to the class-I pyridoxal-phosphate-dependent aminotransferase family.</text>
</comment>
<evidence type="ECO:0000259" key="8">
    <source>
        <dbReference type="Pfam" id="PF00155"/>
    </source>
</evidence>
<dbReference type="InterPro" id="IPR050596">
    <property type="entry name" value="AspAT/PAT-like"/>
</dbReference>
<evidence type="ECO:0000256" key="7">
    <source>
        <dbReference type="ARBA" id="ARBA00049185"/>
    </source>
</evidence>
<dbReference type="Proteomes" id="UP001156905">
    <property type="component" value="Unassembled WGS sequence"/>
</dbReference>
<dbReference type="PANTHER" id="PTHR46383:SF1">
    <property type="entry name" value="ASPARTATE AMINOTRANSFERASE"/>
    <property type="match status" value="1"/>
</dbReference>
<dbReference type="EMBL" id="BSOW01000004">
    <property type="protein sequence ID" value="GLR84627.1"/>
    <property type="molecule type" value="Genomic_DNA"/>
</dbReference>
<gene>
    <name evidence="9" type="ORF">GCM10007857_13370</name>
</gene>
<organism evidence="9 10">
    <name type="scientific">Bradyrhizobium iriomotense</name>
    <dbReference type="NCBI Taxonomy" id="441950"/>
    <lineage>
        <taxon>Bacteria</taxon>
        <taxon>Pseudomonadati</taxon>
        <taxon>Pseudomonadota</taxon>
        <taxon>Alphaproteobacteria</taxon>
        <taxon>Hyphomicrobiales</taxon>
        <taxon>Nitrobacteraceae</taxon>
        <taxon>Bradyrhizobium</taxon>
    </lineage>
</organism>
<reference evidence="10" key="1">
    <citation type="journal article" date="2019" name="Int. J. Syst. Evol. Microbiol.">
        <title>The Global Catalogue of Microorganisms (GCM) 10K type strain sequencing project: providing services to taxonomists for standard genome sequencing and annotation.</title>
        <authorList>
            <consortium name="The Broad Institute Genomics Platform"/>
            <consortium name="The Broad Institute Genome Sequencing Center for Infectious Disease"/>
            <person name="Wu L."/>
            <person name="Ma J."/>
        </authorList>
    </citation>
    <scope>NUCLEOTIDE SEQUENCE [LARGE SCALE GENOMIC DNA]</scope>
    <source>
        <strain evidence="10">NBRC 102520</strain>
    </source>
</reference>
<dbReference type="Gene3D" id="3.40.640.10">
    <property type="entry name" value="Type I PLP-dependent aspartate aminotransferase-like (Major domain)"/>
    <property type="match status" value="1"/>
</dbReference>
<evidence type="ECO:0000313" key="10">
    <source>
        <dbReference type="Proteomes" id="UP001156905"/>
    </source>
</evidence>
<comment type="caution">
    <text evidence="9">The sequence shown here is derived from an EMBL/GenBank/DDBJ whole genome shotgun (WGS) entry which is preliminary data.</text>
</comment>
<dbReference type="GO" id="GO:0008483">
    <property type="term" value="F:transaminase activity"/>
    <property type="evidence" value="ECO:0007669"/>
    <property type="project" value="UniProtKB-KW"/>
</dbReference>
<keyword evidence="10" id="KW-1185">Reference proteome</keyword>
<dbReference type="Pfam" id="PF00155">
    <property type="entry name" value="Aminotran_1_2"/>
    <property type="match status" value="1"/>
</dbReference>
<accession>A0ABQ6AQT4</accession>
<keyword evidence="6" id="KW-0663">Pyridoxal phosphate</keyword>
<evidence type="ECO:0000313" key="9">
    <source>
        <dbReference type="EMBL" id="GLR84627.1"/>
    </source>
</evidence>
<evidence type="ECO:0000256" key="4">
    <source>
        <dbReference type="ARBA" id="ARBA00022576"/>
    </source>
</evidence>
<dbReference type="InterPro" id="IPR015424">
    <property type="entry name" value="PyrdxlP-dep_Trfase"/>
</dbReference>
<feature type="domain" description="Aminotransferase class I/classII large" evidence="8">
    <location>
        <begin position="54"/>
        <end position="386"/>
    </location>
</feature>
<dbReference type="Gene3D" id="3.90.1150.10">
    <property type="entry name" value="Aspartate Aminotransferase, domain 1"/>
    <property type="match status" value="1"/>
</dbReference>
<name>A0ABQ6AQT4_9BRAD</name>
<comment type="catalytic activity">
    <reaction evidence="7">
        <text>L-aspartate + 2-oxoglutarate = oxaloacetate + L-glutamate</text>
        <dbReference type="Rhea" id="RHEA:21824"/>
        <dbReference type="ChEBI" id="CHEBI:16452"/>
        <dbReference type="ChEBI" id="CHEBI:16810"/>
        <dbReference type="ChEBI" id="CHEBI:29985"/>
        <dbReference type="ChEBI" id="CHEBI:29991"/>
        <dbReference type="EC" id="2.6.1.1"/>
    </reaction>
</comment>
<dbReference type="InterPro" id="IPR015422">
    <property type="entry name" value="PyrdxlP-dep_Trfase_small"/>
</dbReference>
<evidence type="ECO:0000256" key="2">
    <source>
        <dbReference type="ARBA" id="ARBA00007441"/>
    </source>
</evidence>
<proteinExistence type="inferred from homology"/>
<dbReference type="SUPFAM" id="SSF53383">
    <property type="entry name" value="PLP-dependent transferases"/>
    <property type="match status" value="1"/>
</dbReference>
<dbReference type="CDD" id="cd00609">
    <property type="entry name" value="AAT_like"/>
    <property type="match status" value="1"/>
</dbReference>
<protein>
    <recommendedName>
        <fullName evidence="3">aspartate transaminase</fullName>
        <ecNumber evidence="3">2.6.1.1</ecNumber>
    </recommendedName>
</protein>
<evidence type="ECO:0000256" key="1">
    <source>
        <dbReference type="ARBA" id="ARBA00001933"/>
    </source>
</evidence>
<dbReference type="NCBIfam" id="NF004854">
    <property type="entry name" value="PRK06207.1"/>
    <property type="match status" value="1"/>
</dbReference>
<sequence length="412" mass="44421">MNSIQRRFAELATENAPGQEVRLQSTSSESAFLGGVIEGKPVDFSHGDVDAFLPAPGALDAFLEGYRRGGSQAYTEYLGDAAVRDIVADRLGAFTGAPPSAAEDLIVTPGTQGALFLAMGATVTSGTKVAVVEPDYFANRKLVRFFDGVLVPVELDYLGSTGRAGLNLDQLEAAFRDGAQVLVLSNPNNPTGVIYSEAEIDAIARLADKFGATVIVDQLYSRLLYEGHAYTHLRARSAARENLITIMGPSKTESLSGFRLGVAFGASAIVERMAKLQAIVSLRAAGYSQAVLNIWLAEPDGWMRDRIRQHQAIRNDLVGILSGVDGLALRTPEAGSYLFPRLPELTISSIDFVRALRQQAGVTVTPGVEFGPRSFESIRFNYSQNHEAAVAAVERTAALIDRYRVQRVARRA</sequence>
<evidence type="ECO:0000256" key="5">
    <source>
        <dbReference type="ARBA" id="ARBA00022679"/>
    </source>
</evidence>
<evidence type="ECO:0000256" key="3">
    <source>
        <dbReference type="ARBA" id="ARBA00012753"/>
    </source>
</evidence>
<comment type="cofactor">
    <cofactor evidence="1">
        <name>pyridoxal 5'-phosphate</name>
        <dbReference type="ChEBI" id="CHEBI:597326"/>
    </cofactor>
</comment>
<evidence type="ECO:0000256" key="6">
    <source>
        <dbReference type="ARBA" id="ARBA00022898"/>
    </source>
</evidence>
<keyword evidence="4 9" id="KW-0032">Aminotransferase</keyword>
<keyword evidence="5" id="KW-0808">Transferase</keyword>